<dbReference type="Proteomes" id="UP000248329">
    <property type="component" value="Unassembled WGS sequence"/>
</dbReference>
<comment type="caution">
    <text evidence="1">The sequence shown here is derived from an EMBL/GenBank/DDBJ whole genome shotgun (WGS) entry which is preliminary data.</text>
</comment>
<evidence type="ECO:0000313" key="2">
    <source>
        <dbReference type="Proteomes" id="UP000248329"/>
    </source>
</evidence>
<evidence type="ECO:0000313" key="1">
    <source>
        <dbReference type="EMBL" id="PXF61482.1"/>
    </source>
</evidence>
<accession>A0AC61L4T6</accession>
<protein>
    <submittedName>
        <fullName evidence="1">Uncharacterized protein</fullName>
    </submittedName>
</protein>
<gene>
    <name evidence="1" type="ORF">C4B59_04410</name>
</gene>
<name>A0AC61L4T6_9EURY</name>
<reference evidence="1" key="1">
    <citation type="submission" date="2018-01" db="EMBL/GenBank/DDBJ databases">
        <authorList>
            <person name="Krukenberg V."/>
        </authorList>
    </citation>
    <scope>NUCLEOTIDE SEQUENCE</scope>
    <source>
        <strain evidence="1">E20ANME2</strain>
    </source>
</reference>
<proteinExistence type="predicted"/>
<sequence length="326" mass="37894">MVPKISIIMSVYNGEAHLTDSISGILDQTFTDFEFIIINDRSTDSSPAIIRSFRDDRIRVINNEKNMGLTKSLNRALKVARAEYIARQDADDISLPDRFERQLKYMKDHQKVALLGTSIFVIGNSGELLEKRTAAPDPGKTLLRGNRFCHGSVMIRKEVLDKTGHYNELFKYSQDYELWLRISKQHETRNLTEPLYKLRFYSSSIGASKIVEQAMFVILAQKQVKTGLNPKTIDQIKNNEFERIYQSFSRSEKVRFHNITAYNYVQNDDMKLAKQDYMIVFRLDPFCLENDLHIVASLAGKRGIWMMENLYRSFRHILYKIIGLKV</sequence>
<organism evidence="1 2">
    <name type="scientific">Candidatus Methanogaster sp</name>
    <dbReference type="NCBI Taxonomy" id="3386292"/>
    <lineage>
        <taxon>Archaea</taxon>
        <taxon>Methanobacteriati</taxon>
        <taxon>Methanobacteriota</taxon>
        <taxon>Stenosarchaea group</taxon>
        <taxon>Methanomicrobia</taxon>
        <taxon>Methanosarcinales</taxon>
        <taxon>ANME-2 cluster</taxon>
        <taxon>Candidatus Methanogasteraceae</taxon>
        <taxon>Candidatus Methanogaster</taxon>
    </lineage>
</organism>
<dbReference type="EMBL" id="PQXF01000005">
    <property type="protein sequence ID" value="PXF61482.1"/>
    <property type="molecule type" value="Genomic_DNA"/>
</dbReference>